<evidence type="ECO:0000313" key="1">
    <source>
        <dbReference type="EMBL" id="KAH7866343.1"/>
    </source>
</evidence>
<dbReference type="EMBL" id="CM037159">
    <property type="protein sequence ID" value="KAH7866343.1"/>
    <property type="molecule type" value="Genomic_DNA"/>
</dbReference>
<organism evidence="1 2">
    <name type="scientific">Vaccinium darrowii</name>
    <dbReference type="NCBI Taxonomy" id="229202"/>
    <lineage>
        <taxon>Eukaryota</taxon>
        <taxon>Viridiplantae</taxon>
        <taxon>Streptophyta</taxon>
        <taxon>Embryophyta</taxon>
        <taxon>Tracheophyta</taxon>
        <taxon>Spermatophyta</taxon>
        <taxon>Magnoliopsida</taxon>
        <taxon>eudicotyledons</taxon>
        <taxon>Gunneridae</taxon>
        <taxon>Pentapetalae</taxon>
        <taxon>asterids</taxon>
        <taxon>Ericales</taxon>
        <taxon>Ericaceae</taxon>
        <taxon>Vaccinioideae</taxon>
        <taxon>Vaccinieae</taxon>
        <taxon>Vaccinium</taxon>
    </lineage>
</organism>
<dbReference type="Proteomes" id="UP000828048">
    <property type="component" value="Chromosome 9"/>
</dbReference>
<evidence type="ECO:0000313" key="2">
    <source>
        <dbReference type="Proteomes" id="UP000828048"/>
    </source>
</evidence>
<gene>
    <name evidence="1" type="ORF">Vadar_019143</name>
</gene>
<name>A0ACB7ZKE9_9ERIC</name>
<proteinExistence type="predicted"/>
<accession>A0ACB7ZKE9</accession>
<keyword evidence="2" id="KW-1185">Reference proteome</keyword>
<sequence length="1019" mass="115560">MALRLEGLSVTKPKGLNSGVLSSLFASFFLRCFGNDEAGWSSPYPPVYAAGGGGGGVDGTKFAIRQRSSRVKLTSQALTQHPARACTTMIGDSGFSLTAVDLSPSQDLDSAIAEGSEDSDQLLEEESSEHEIDGEQGFGIESTNFDDTAEQVLGFESNDLGNYSEQVLEFGSNDEENHRQVLEIDSNHNANNNDQVLGISYQENGRDCGTITIDDQNGVSQGKGYPPPVAGMEFESYDDAYHYYNCYAKELGFGIRVKSSWTKRNSKEKRGAVLSCNCEGFKTVKEASSRRKETRTGCLAMIRLRLVESNRWRVDEIKLEHNHLFDPERAQNSKSHKKMDAGVKRKLEPPEVEVRTIKLYRTPVADTISELYTKELFLKFQEEVEMMASCLSVTQVHANGPIITYIVKEQEDDGCMRGVRNFEVMYDKAGMEVRCICSCFNFKGYLCRHALCVLNYNAVEEIPVQYILSRWRKDFKRMYIPDIGSNTIDISNPVQWFDHLYRRAMQVVEEGVTSQDHYTVAWQAFKESLNKVRGIGLSVHSVATRAFPPLRFLSRRLSGKIAVLIHINHPIVSPLPFLEKMDEVSLNSEPAYDGEADEFEIEGDCGMADYIGQTGVIQGETPLPPAVGMEFESYDDVYCFYNCYAKDQGFGVRVSNTWYRKSKERYRGKLSCSSAGFKKKNEANRPRPETRTGCPAMVKFRLMDNRRWRIIEVELEHNHLISPASGKFYKSHKTMGVGKLGTKRPPPLDTSTEEVQKVRLFRTVLVDAEDNGNVYSDDGEFGISVDQPSEDMTSFFKGFLHKCTPLKDFLCEYNQVSQKYHQDEALSDLESRSSSPALKSRFYFELQLSKLYTNHIFKKFQSEVEGMCSCFSRQVSVDGSINTYIVKEHAEVAENRRETRDYEVMYNTSEGEVLCVCGLFNFQGYLCRHALSILNQNGMQEIPPQYILPRWRKDIQRNYVLDHGCNVIDINNPVHMYDHLYKRGVQVVEQGRKSQDCYKFALQALDEILNKVHLAEDLG</sequence>
<comment type="caution">
    <text evidence="1">The sequence shown here is derived from an EMBL/GenBank/DDBJ whole genome shotgun (WGS) entry which is preliminary data.</text>
</comment>
<reference evidence="1 2" key="1">
    <citation type="journal article" date="2021" name="Hortic Res">
        <title>High-quality reference genome and annotation aids understanding of berry development for evergreen blueberry (Vaccinium darrowii).</title>
        <authorList>
            <person name="Yu J."/>
            <person name="Hulse-Kemp A.M."/>
            <person name="Babiker E."/>
            <person name="Staton M."/>
        </authorList>
    </citation>
    <scope>NUCLEOTIDE SEQUENCE [LARGE SCALE GENOMIC DNA]</scope>
    <source>
        <strain evidence="2">cv. NJ 8807/NJ 8810</strain>
        <tissue evidence="1">Young leaf</tissue>
    </source>
</reference>
<protein>
    <submittedName>
        <fullName evidence="1">Uncharacterized protein</fullName>
    </submittedName>
</protein>